<evidence type="ECO:0000313" key="1">
    <source>
        <dbReference type="EMBL" id="KAJ9589600.1"/>
    </source>
</evidence>
<feature type="non-terminal residue" evidence="1">
    <location>
        <position position="145"/>
    </location>
</feature>
<reference evidence="1" key="1">
    <citation type="journal article" date="2023" name="IScience">
        <title>Live-bearing cockroach genome reveals convergent evolutionary mechanisms linked to viviparity in insects and beyond.</title>
        <authorList>
            <person name="Fouks B."/>
            <person name="Harrison M.C."/>
            <person name="Mikhailova A.A."/>
            <person name="Marchal E."/>
            <person name="English S."/>
            <person name="Carruthers M."/>
            <person name="Jennings E.C."/>
            <person name="Chiamaka E.L."/>
            <person name="Frigard R.A."/>
            <person name="Pippel M."/>
            <person name="Attardo G.M."/>
            <person name="Benoit J.B."/>
            <person name="Bornberg-Bauer E."/>
            <person name="Tobe S.S."/>
        </authorList>
    </citation>
    <scope>NUCLEOTIDE SEQUENCE</scope>
    <source>
        <strain evidence="1">Stay&amp;Tobe</strain>
    </source>
</reference>
<dbReference type="EMBL" id="JASPKZ010004927">
    <property type="protein sequence ID" value="KAJ9589600.1"/>
    <property type="molecule type" value="Genomic_DNA"/>
</dbReference>
<evidence type="ECO:0000313" key="2">
    <source>
        <dbReference type="Proteomes" id="UP001233999"/>
    </source>
</evidence>
<dbReference type="AlphaFoldDB" id="A0AAD8EGE6"/>
<sequence>LRPPLWCNSLTITTRVPSSIRGYATTVQYRTLASSIIFLHSPVSLASLPHALIPKKYLVSAVTASSTLLFRSCHWSRSDIHPTIILFVHTIYCPSLIRGLILGTAGILQSSACPVSFRSCTPDSVLLSLKTPVAKCRLQLSYLNP</sequence>
<name>A0AAD8EGE6_DIPPU</name>
<gene>
    <name evidence="1" type="ORF">L9F63_017185</name>
</gene>
<accession>A0AAD8EGE6</accession>
<proteinExistence type="predicted"/>
<comment type="caution">
    <text evidence="1">The sequence shown here is derived from an EMBL/GenBank/DDBJ whole genome shotgun (WGS) entry which is preliminary data.</text>
</comment>
<keyword evidence="2" id="KW-1185">Reference proteome</keyword>
<organism evidence="1 2">
    <name type="scientific">Diploptera punctata</name>
    <name type="common">Pacific beetle cockroach</name>
    <dbReference type="NCBI Taxonomy" id="6984"/>
    <lineage>
        <taxon>Eukaryota</taxon>
        <taxon>Metazoa</taxon>
        <taxon>Ecdysozoa</taxon>
        <taxon>Arthropoda</taxon>
        <taxon>Hexapoda</taxon>
        <taxon>Insecta</taxon>
        <taxon>Pterygota</taxon>
        <taxon>Neoptera</taxon>
        <taxon>Polyneoptera</taxon>
        <taxon>Dictyoptera</taxon>
        <taxon>Blattodea</taxon>
        <taxon>Blaberoidea</taxon>
        <taxon>Blaberidae</taxon>
        <taxon>Diplopterinae</taxon>
        <taxon>Diploptera</taxon>
    </lineage>
</organism>
<dbReference type="Proteomes" id="UP001233999">
    <property type="component" value="Unassembled WGS sequence"/>
</dbReference>
<reference evidence="1" key="2">
    <citation type="submission" date="2023-05" db="EMBL/GenBank/DDBJ databases">
        <authorList>
            <person name="Fouks B."/>
        </authorList>
    </citation>
    <scope>NUCLEOTIDE SEQUENCE</scope>
    <source>
        <strain evidence="1">Stay&amp;Tobe</strain>
        <tissue evidence="1">Testes</tissue>
    </source>
</reference>
<protein>
    <submittedName>
        <fullName evidence="1">Uncharacterized protein</fullName>
    </submittedName>
</protein>
<feature type="non-terminal residue" evidence="1">
    <location>
        <position position="1"/>
    </location>
</feature>